<name>A0AAV5SEW3_9BILA</name>
<sequence>CLEGLHYTLNKLTSGFEKFILDVGDIVKSIEIQTQQRLEIASIVKLLSRKCNTFIFRQYGTEFVMTPADIEKVLQVLHHMGKDVSFYMWTDSE</sequence>
<dbReference type="AlphaFoldDB" id="A0AAV5SEW3"/>
<organism evidence="1 2">
    <name type="scientific">Pristionchus entomophagus</name>
    <dbReference type="NCBI Taxonomy" id="358040"/>
    <lineage>
        <taxon>Eukaryota</taxon>
        <taxon>Metazoa</taxon>
        <taxon>Ecdysozoa</taxon>
        <taxon>Nematoda</taxon>
        <taxon>Chromadorea</taxon>
        <taxon>Rhabditida</taxon>
        <taxon>Rhabditina</taxon>
        <taxon>Diplogasteromorpha</taxon>
        <taxon>Diplogasteroidea</taxon>
        <taxon>Neodiplogasteridae</taxon>
        <taxon>Pristionchus</taxon>
    </lineage>
</organism>
<gene>
    <name evidence="1" type="ORF">PENTCL1PPCAC_4087</name>
</gene>
<feature type="non-terminal residue" evidence="1">
    <location>
        <position position="1"/>
    </location>
</feature>
<evidence type="ECO:0000313" key="1">
    <source>
        <dbReference type="EMBL" id="GMS81912.1"/>
    </source>
</evidence>
<reference evidence="1" key="1">
    <citation type="submission" date="2023-10" db="EMBL/GenBank/DDBJ databases">
        <title>Genome assembly of Pristionchus species.</title>
        <authorList>
            <person name="Yoshida K."/>
            <person name="Sommer R.J."/>
        </authorList>
    </citation>
    <scope>NUCLEOTIDE SEQUENCE</scope>
    <source>
        <strain evidence="1">RS0144</strain>
    </source>
</reference>
<dbReference type="EMBL" id="BTSX01000001">
    <property type="protein sequence ID" value="GMS81912.1"/>
    <property type="molecule type" value="Genomic_DNA"/>
</dbReference>
<comment type="caution">
    <text evidence="1">The sequence shown here is derived from an EMBL/GenBank/DDBJ whole genome shotgun (WGS) entry which is preliminary data.</text>
</comment>
<feature type="non-terminal residue" evidence="1">
    <location>
        <position position="93"/>
    </location>
</feature>
<keyword evidence="2" id="KW-1185">Reference proteome</keyword>
<accession>A0AAV5SEW3</accession>
<protein>
    <submittedName>
        <fullName evidence="1">Uncharacterized protein</fullName>
    </submittedName>
</protein>
<evidence type="ECO:0000313" key="2">
    <source>
        <dbReference type="Proteomes" id="UP001432027"/>
    </source>
</evidence>
<proteinExistence type="predicted"/>
<dbReference type="Proteomes" id="UP001432027">
    <property type="component" value="Unassembled WGS sequence"/>
</dbReference>